<keyword evidence="10 13" id="KW-0413">Isomerase</keyword>
<evidence type="ECO:0000256" key="9">
    <source>
        <dbReference type="ARBA" id="ARBA00023204"/>
    </source>
</evidence>
<evidence type="ECO:0000256" key="8">
    <source>
        <dbReference type="ARBA" id="ARBA00023125"/>
    </source>
</evidence>
<accession>A0ABY7JRL7</accession>
<comment type="cofactor">
    <cofactor evidence="13">
        <name>Mg(2+)</name>
        <dbReference type="ChEBI" id="CHEBI:18420"/>
    </cofactor>
</comment>
<evidence type="ECO:0000256" key="3">
    <source>
        <dbReference type="ARBA" id="ARBA00022763"/>
    </source>
</evidence>
<keyword evidence="6 13" id="KW-0269">Exonuclease</keyword>
<keyword evidence="19" id="KW-1185">Reference proteome</keyword>
<keyword evidence="9 13" id="KW-0234">DNA repair</keyword>
<feature type="coiled-coil region" evidence="15">
    <location>
        <begin position="312"/>
        <end position="339"/>
    </location>
</feature>
<comment type="similarity">
    <text evidence="13">Belongs to the helicase family. AddA subfamily.</text>
</comment>
<keyword evidence="2 13" id="KW-0547">Nucleotide-binding</keyword>
<evidence type="ECO:0000256" key="7">
    <source>
        <dbReference type="ARBA" id="ARBA00022840"/>
    </source>
</evidence>
<evidence type="ECO:0000259" key="17">
    <source>
        <dbReference type="PROSITE" id="PS51217"/>
    </source>
</evidence>
<sequence length="1310" mass="152787">MANKWTENQLKVINSRGSNLLVSAAAGSGKTAVLIERIIKLILDEDKPIDIDRLLVVTFTNSAASEMRERVAIAIEKALEKEPDNQRLQEQILLLNKSDITTIDSFCKKIIKNNFHSINIDPAIKIGDDAEVGIIQSEVIEKLFEELYNAKDQEFLSLVEAYSSKRNDDSLINLVFMINNFLGSTPFPEKWLEESTEFFNSKDKDKIFYQEHYINKFLKDAKISLLLTKEAIGEEVDNLSFYSELDRYRFNNLELIASIDEILNAINNEDKEKENNEIIECLDKFQTLQKSLTFRISAKAEPEIKEAYNSSKDKINSSLKELKKSLENLIIDIDMLKAESDLIYPYMRALSNLTIKFRSAYQDKKNRLGIMDFSDIEHFALKILSKEDENGKIVPSDIAISYKNYYEEIFTDEYQDSNLVQETILSLIAREDRPNRFMVGDVKQSIYKFRQSMPEIFMEKYDRYKLYDSANRTNEEKILLYNNFRSRAEVLEACNYIFSQIMRVSTGELDYTDEERLNPSAIFSSDYLEEDLLGGPVEVYLVDNKADTKNIDKDKTDETLINNNLIPSSDFEGLSFEDAEKFELESMKISHIIESLVSSDKPYLVFDKEINRYRKCKYKDIVVLLRAANGKGPILEEVLKRYSIPVYSNTGQGFYSALEIDLLINLLKIIDNPIQDIEILSVMRSPIFNFTTNDMAMIRLLEKNASIYQILKYIYTEDNMLGGNEDSIDKEILDEILLKGNLTNKINYFMEKISLYRKKSITYTVSQLIWYILKDTAYYIYVGKQEMGSQKQNNLLLFFEKARQFEKSSYKGLFSFIDYIERVKLRAKEPQEAKTISADEDNVNIMSIHKSKGLEFPIVIVADLGKEFYIKSNDSRLSLHQTMGYGPNVIDIDKRVSFPSMRKIMIESKYREESLAEEMRLLYVAMTRAKEKLIFTANINDYDKKEEKWLSPPRNEMGLLEDSDILSSKSYLDWIMPNILRLDKKGIFINSMKEEKNYQGFGQNRWYIQVDKSKKIFDDYNKNILLNENSYDNKDSLIDFDEESSINKKLDFLYPFNTSLNKPSSISVSEIKKLVEESEEDYMHENLYSKFRISDLKTPKFIHSGDMKVEFNSAERGTIFHLLMQVLDFSSFEKYLKNQQLTFDLFVDNNMDNQIIDEIKRQIDGFIDKDVLSVEEANTININWVLRFIKSSIFIDILDAQNKGKLYKERAINYNLKINQIYRDQDIIDSEKMMMVGIIDLFFENDNGDLILLDYKTDFVNKENKKIVIDRYKTQLDYYRKAIEDISGKKVVGSFIYLMSIGELVEYKEN</sequence>
<feature type="binding site" evidence="14">
    <location>
        <begin position="24"/>
        <end position="31"/>
    </location>
    <ligand>
        <name>ATP</name>
        <dbReference type="ChEBI" id="CHEBI:30616"/>
    </ligand>
</feature>
<keyword evidence="5 13" id="KW-0347">Helicase</keyword>
<dbReference type="GO" id="GO:0004386">
    <property type="term" value="F:helicase activity"/>
    <property type="evidence" value="ECO:0007669"/>
    <property type="project" value="UniProtKB-KW"/>
</dbReference>
<feature type="domain" description="UvrD-like helicase ATP-binding" evidence="16">
    <location>
        <begin position="3"/>
        <end position="487"/>
    </location>
</feature>
<dbReference type="Gene3D" id="3.40.50.300">
    <property type="entry name" value="P-loop containing nucleotide triphosphate hydrolases"/>
    <property type="match status" value="4"/>
</dbReference>
<keyword evidence="1 13" id="KW-0540">Nuclease</keyword>
<dbReference type="SUPFAM" id="SSF52980">
    <property type="entry name" value="Restriction endonuclease-like"/>
    <property type="match status" value="1"/>
</dbReference>
<dbReference type="InterPro" id="IPR014017">
    <property type="entry name" value="DNA_helicase_UvrD-like_C"/>
</dbReference>
<dbReference type="EMBL" id="CP114052">
    <property type="protein sequence ID" value="WAW14332.1"/>
    <property type="molecule type" value="Genomic_DNA"/>
</dbReference>
<keyword evidence="4 13" id="KW-0378">Hydrolase</keyword>
<evidence type="ECO:0000256" key="1">
    <source>
        <dbReference type="ARBA" id="ARBA00022722"/>
    </source>
</evidence>
<keyword evidence="8 13" id="KW-0238">DNA-binding</keyword>
<gene>
    <name evidence="13 18" type="primary">addA</name>
    <name evidence="18" type="ORF">O0R46_06895</name>
</gene>
<evidence type="ECO:0000259" key="16">
    <source>
        <dbReference type="PROSITE" id="PS51198"/>
    </source>
</evidence>
<dbReference type="PROSITE" id="PS51198">
    <property type="entry name" value="UVRD_HELICASE_ATP_BIND"/>
    <property type="match status" value="1"/>
</dbReference>
<comment type="subunit">
    <text evidence="13">Heterodimer of AddA and AddB/RexB.</text>
</comment>
<protein>
    <recommendedName>
        <fullName evidence="13">ATP-dependent helicase/nuclease subunit A</fullName>
        <ecNumber evidence="13">3.1.-.-</ecNumber>
        <ecNumber evidence="13">5.6.2.4</ecNumber>
    </recommendedName>
    <alternativeName>
        <fullName evidence="13">ATP-dependent helicase/nuclease AddA</fullName>
    </alternativeName>
    <alternativeName>
        <fullName evidence="13">DNA 3'-5' helicase AddA</fullName>
    </alternativeName>
</protein>
<proteinExistence type="inferred from homology"/>
<evidence type="ECO:0000256" key="12">
    <source>
        <dbReference type="ARBA" id="ARBA00048988"/>
    </source>
</evidence>
<dbReference type="Gene3D" id="3.90.320.10">
    <property type="match status" value="1"/>
</dbReference>
<dbReference type="InterPro" id="IPR014016">
    <property type="entry name" value="UvrD-like_ATP-bd"/>
</dbReference>
<dbReference type="EC" id="5.6.2.4" evidence="13"/>
<keyword evidence="15" id="KW-0175">Coiled coil</keyword>
<dbReference type="PANTHER" id="PTHR11070">
    <property type="entry name" value="UVRD / RECB / PCRA DNA HELICASE FAMILY MEMBER"/>
    <property type="match status" value="1"/>
</dbReference>
<comment type="catalytic activity">
    <reaction evidence="12 13">
        <text>ATP + H2O = ADP + phosphate + H(+)</text>
        <dbReference type="Rhea" id="RHEA:13065"/>
        <dbReference type="ChEBI" id="CHEBI:15377"/>
        <dbReference type="ChEBI" id="CHEBI:15378"/>
        <dbReference type="ChEBI" id="CHEBI:30616"/>
        <dbReference type="ChEBI" id="CHEBI:43474"/>
        <dbReference type="ChEBI" id="CHEBI:456216"/>
        <dbReference type="EC" id="5.6.2.4"/>
    </reaction>
</comment>
<keyword evidence="7 13" id="KW-0067">ATP-binding</keyword>
<dbReference type="PANTHER" id="PTHR11070:SF48">
    <property type="entry name" value="ATP-DEPENDENT HELICASE_NUCLEASE SUBUNIT A"/>
    <property type="match status" value="1"/>
</dbReference>
<keyword evidence="3 13" id="KW-0227">DNA damage</keyword>
<dbReference type="InterPro" id="IPR000212">
    <property type="entry name" value="DNA_helicase_UvrD/REP"/>
</dbReference>
<evidence type="ECO:0000313" key="19">
    <source>
        <dbReference type="Proteomes" id="UP001164187"/>
    </source>
</evidence>
<dbReference type="Proteomes" id="UP001164187">
    <property type="component" value="Chromosome"/>
</dbReference>
<evidence type="ECO:0000256" key="4">
    <source>
        <dbReference type="ARBA" id="ARBA00022801"/>
    </source>
</evidence>
<dbReference type="InterPro" id="IPR011604">
    <property type="entry name" value="PDDEXK-like_dom_sf"/>
</dbReference>
<dbReference type="InterPro" id="IPR011335">
    <property type="entry name" value="Restrct_endonuc-II-like"/>
</dbReference>
<comment type="function">
    <text evidence="13">The heterodimer acts as both an ATP-dependent DNA helicase and an ATP-dependent, dual-direction single-stranded exonuclease. Recognizes the chi site generating a DNA molecule suitable for the initiation of homologous recombination. The AddA nuclease domain is required for chi fragment generation; this subunit has the helicase and 3' -&gt; 5' nuclease activities.</text>
</comment>
<evidence type="ECO:0000256" key="2">
    <source>
        <dbReference type="ARBA" id="ARBA00022741"/>
    </source>
</evidence>
<evidence type="ECO:0000256" key="14">
    <source>
        <dbReference type="PROSITE-ProRule" id="PRU00560"/>
    </source>
</evidence>
<name>A0ABY7JRL7_9FIRM</name>
<comment type="catalytic activity">
    <reaction evidence="11 13">
        <text>Couples ATP hydrolysis with the unwinding of duplex DNA by translocating in the 3'-5' direction.</text>
        <dbReference type="EC" id="5.6.2.4"/>
    </reaction>
</comment>
<dbReference type="NCBIfam" id="TIGR02785">
    <property type="entry name" value="addA_Gpos"/>
    <property type="match status" value="1"/>
</dbReference>
<organism evidence="18 19">
    <name type="scientific">Peptostreptococcus equinus</name>
    <dbReference type="NCBI Taxonomy" id="3003601"/>
    <lineage>
        <taxon>Bacteria</taxon>
        <taxon>Bacillati</taxon>
        <taxon>Bacillota</taxon>
        <taxon>Clostridia</taxon>
        <taxon>Peptostreptococcales</taxon>
        <taxon>Peptostreptococcaceae</taxon>
        <taxon>Peptostreptococcus</taxon>
    </lineage>
</organism>
<reference evidence="18" key="1">
    <citation type="submission" date="2022-12" db="EMBL/GenBank/DDBJ databases">
        <title>Peptostreptococcus.</title>
        <authorList>
            <person name="Lee S.H."/>
        </authorList>
    </citation>
    <scope>NUCLEOTIDE SEQUENCE</scope>
    <source>
        <strain evidence="18">CBA3647</strain>
    </source>
</reference>
<evidence type="ECO:0000313" key="18">
    <source>
        <dbReference type="EMBL" id="WAW14332.1"/>
    </source>
</evidence>
<evidence type="ECO:0000256" key="10">
    <source>
        <dbReference type="ARBA" id="ARBA00023235"/>
    </source>
</evidence>
<dbReference type="HAMAP" id="MF_01451">
    <property type="entry name" value="AddA"/>
    <property type="match status" value="1"/>
</dbReference>
<dbReference type="EC" id="3.1.-.-" evidence="13"/>
<evidence type="ECO:0000256" key="5">
    <source>
        <dbReference type="ARBA" id="ARBA00022806"/>
    </source>
</evidence>
<dbReference type="RefSeq" id="WP_269311001.1">
    <property type="nucleotide sequence ID" value="NZ_CP114052.1"/>
</dbReference>
<dbReference type="SUPFAM" id="SSF52540">
    <property type="entry name" value="P-loop containing nucleoside triphosphate hydrolases"/>
    <property type="match status" value="1"/>
</dbReference>
<dbReference type="PROSITE" id="PS51217">
    <property type="entry name" value="UVRD_HELICASE_CTER"/>
    <property type="match status" value="1"/>
</dbReference>
<dbReference type="InterPro" id="IPR014152">
    <property type="entry name" value="AddA"/>
</dbReference>
<dbReference type="Pfam" id="PF13361">
    <property type="entry name" value="UvrD_C"/>
    <property type="match status" value="1"/>
</dbReference>
<dbReference type="InterPro" id="IPR027417">
    <property type="entry name" value="P-loop_NTPase"/>
</dbReference>
<evidence type="ECO:0000256" key="15">
    <source>
        <dbReference type="SAM" id="Coils"/>
    </source>
</evidence>
<feature type="domain" description="UvrD-like helicase C-terminal" evidence="17">
    <location>
        <begin position="530"/>
        <end position="853"/>
    </location>
</feature>
<evidence type="ECO:0000256" key="11">
    <source>
        <dbReference type="ARBA" id="ARBA00034617"/>
    </source>
</evidence>
<dbReference type="Pfam" id="PF00580">
    <property type="entry name" value="UvrD-helicase"/>
    <property type="match status" value="1"/>
</dbReference>
<evidence type="ECO:0000256" key="13">
    <source>
        <dbReference type="HAMAP-Rule" id="MF_01451"/>
    </source>
</evidence>
<evidence type="ECO:0000256" key="6">
    <source>
        <dbReference type="ARBA" id="ARBA00022839"/>
    </source>
</evidence>